<keyword evidence="2" id="KW-0547">Nucleotide-binding</keyword>
<keyword evidence="2" id="KW-0067">ATP-binding</keyword>
<evidence type="ECO:0000259" key="1">
    <source>
        <dbReference type="Pfam" id="PF13625"/>
    </source>
</evidence>
<evidence type="ECO:0000313" key="2">
    <source>
        <dbReference type="EMBL" id="SMF11128.1"/>
    </source>
</evidence>
<feature type="domain" description="Helicase XPB/Ssl2 N-terminal" evidence="1">
    <location>
        <begin position="340"/>
        <end position="448"/>
    </location>
</feature>
<dbReference type="EMBL" id="FXAE01000009">
    <property type="protein sequence ID" value="SMF11128.1"/>
    <property type="molecule type" value="Genomic_DNA"/>
</dbReference>
<sequence length="645" mass="71886">MSGRSEMPAYEGSLVDEPVRGHLNEVEIEALRLLFWRYAGQPFRLEQANVAAAGSMSGADVRAALPVLLRSGEIAAVRKAWGEKLYYIPLDRQLDLWKTWGYTELREQNPARVELEREAKSGLALDLFRALTWIAGNGLRMTAKGTIHQKERSKLEDRIVLKAEDIAGLQLNYPHPDVYSPALAVVMDLLLALGLIAKERAVWRTDVPGMAAWLSLDVPAMNFVLLREILQRYVPADVGLQHVALRLTAPDLKRGVWYSVEELLGSLQDQGLLGAGGGDLSPERAAWTEGWLEALCGFGWMELGRHPEDGLMFRWLIDRETSSPEVLPSPQSPPSVKEKLIVQPDFELLVPPDVPFTVRFELEFCAELASSGMMSVYRLTRAGLEQAGRLGRTPQEILQLLEEHSAGVPAPVRDSLLQWGREIGRTTLTEVKLLSCADSEAADRIADLASLAGKLERIGPLHFLVTSESEAEVIKILDSERLAPAQRGTSVPDDPVPPKLTEMEVTRSNDKEQIIQKGQGWIYKGADLHFYEPETRPPDVDELFPGLSEIPVMWWKELRRYHASSARELVERALAWSAKLMLQIGGDTVVCVPLAIVEGESDWLVRVRQVPSSAAQEKDTSDKEVQLSPRDWQAIRLILPAGIRK</sequence>
<dbReference type="InterPro" id="IPR032830">
    <property type="entry name" value="XPB/Ssl2_N"/>
</dbReference>
<gene>
    <name evidence="2" type="ORF">SAMN02744124_01352</name>
</gene>
<dbReference type="Pfam" id="PF13625">
    <property type="entry name" value="Helicase_C_3"/>
    <property type="match status" value="1"/>
</dbReference>
<reference evidence="2 3" key="1">
    <citation type="submission" date="2017-04" db="EMBL/GenBank/DDBJ databases">
        <authorList>
            <person name="Varghese N."/>
            <person name="Submissions S."/>
        </authorList>
    </citation>
    <scope>NUCLEOTIDE SEQUENCE [LARGE SCALE GENOMIC DNA]</scope>
    <source>
        <strain evidence="2 3">J12</strain>
    </source>
</reference>
<proteinExistence type="predicted"/>
<name>A0ABY1LV70_9BACL</name>
<keyword evidence="3" id="KW-1185">Reference proteome</keyword>
<organism evidence="2 3">
    <name type="scientific">Paenibacillus barengoltzii J12</name>
    <dbReference type="NCBI Taxonomy" id="935846"/>
    <lineage>
        <taxon>Bacteria</taxon>
        <taxon>Bacillati</taxon>
        <taxon>Bacillota</taxon>
        <taxon>Bacilli</taxon>
        <taxon>Bacillales</taxon>
        <taxon>Paenibacillaceae</taxon>
        <taxon>Paenibacillus</taxon>
    </lineage>
</organism>
<evidence type="ECO:0000313" key="3">
    <source>
        <dbReference type="Proteomes" id="UP000192939"/>
    </source>
</evidence>
<dbReference type="RefSeq" id="WP_085278647.1">
    <property type="nucleotide sequence ID" value="NZ_FXAE01000009.1"/>
</dbReference>
<keyword evidence="2" id="KW-0378">Hydrolase</keyword>
<accession>A0ABY1LV70</accession>
<dbReference type="Proteomes" id="UP000192939">
    <property type="component" value="Unassembled WGS sequence"/>
</dbReference>
<protein>
    <submittedName>
        <fullName evidence="2">Helicase conserved C-terminal domain-containing protein</fullName>
    </submittedName>
</protein>
<keyword evidence="2" id="KW-0347">Helicase</keyword>
<dbReference type="GO" id="GO:0004386">
    <property type="term" value="F:helicase activity"/>
    <property type="evidence" value="ECO:0007669"/>
    <property type="project" value="UniProtKB-KW"/>
</dbReference>
<comment type="caution">
    <text evidence="2">The sequence shown here is derived from an EMBL/GenBank/DDBJ whole genome shotgun (WGS) entry which is preliminary data.</text>
</comment>